<evidence type="ECO:0000313" key="3">
    <source>
        <dbReference type="Proteomes" id="UP000228380"/>
    </source>
</evidence>
<comment type="similarity">
    <text evidence="1">Belongs to the 'GDSL' lipolytic enzyme family.</text>
</comment>
<reference evidence="4" key="2">
    <citation type="submission" date="2025-08" db="UniProtKB">
        <authorList>
            <consortium name="RefSeq"/>
        </authorList>
    </citation>
    <scope>IDENTIFICATION</scope>
    <source>
        <tissue evidence="4">Young leaves</tissue>
    </source>
</reference>
<keyword evidence="3" id="KW-1185">Reference proteome</keyword>
<feature type="chain" id="PRO_5034092172" evidence="2">
    <location>
        <begin position="37"/>
        <end position="748"/>
    </location>
</feature>
<dbReference type="PANTHER" id="PTHR45642:SF150">
    <property type="entry name" value="GDSL ESTERASE_LIPASE EXL3"/>
    <property type="match status" value="1"/>
</dbReference>
<dbReference type="InterPro" id="IPR001087">
    <property type="entry name" value="GDSL"/>
</dbReference>
<dbReference type="Pfam" id="PF00657">
    <property type="entry name" value="Lipase_GDSL"/>
    <property type="match status" value="2"/>
</dbReference>
<protein>
    <submittedName>
        <fullName evidence="4">Uncharacterized protein LOC108511800</fullName>
    </submittedName>
</protein>
<dbReference type="OrthoDB" id="1600564at2759"/>
<gene>
    <name evidence="4" type="primary">LOC108511800</name>
</gene>
<evidence type="ECO:0000313" key="4">
    <source>
        <dbReference type="RefSeq" id="XP_017701673.2"/>
    </source>
</evidence>
<dbReference type="GeneID" id="108511800"/>
<dbReference type="InterPro" id="IPR035669">
    <property type="entry name" value="SGNH_plant_lipase-like"/>
</dbReference>
<proteinExistence type="inferred from homology"/>
<feature type="signal peptide" evidence="2">
    <location>
        <begin position="1"/>
        <end position="36"/>
    </location>
</feature>
<dbReference type="InterPro" id="IPR036514">
    <property type="entry name" value="SGNH_hydro_sf"/>
</dbReference>
<dbReference type="FunFam" id="3.40.50.1110:FF:000003">
    <property type="entry name" value="GDSL esterase/lipase APG"/>
    <property type="match status" value="2"/>
</dbReference>
<reference evidence="3" key="1">
    <citation type="journal article" date="2019" name="Nat. Commun.">
        <title>Genome-wide association mapping of date palm fruit traits.</title>
        <authorList>
            <person name="Hazzouri K.M."/>
            <person name="Gros-Balthazard M."/>
            <person name="Flowers J.M."/>
            <person name="Copetti D."/>
            <person name="Lemansour A."/>
            <person name="Lebrun M."/>
            <person name="Masmoudi K."/>
            <person name="Ferrand S."/>
            <person name="Dhar M.I."/>
            <person name="Fresquez Z.A."/>
            <person name="Rosas U."/>
            <person name="Zhang J."/>
            <person name="Talag J."/>
            <person name="Lee S."/>
            <person name="Kudrna D."/>
            <person name="Powell R.F."/>
            <person name="Leitch I.J."/>
            <person name="Krueger R.R."/>
            <person name="Wing R.A."/>
            <person name="Amiri K.M.A."/>
            <person name="Purugganan M.D."/>
        </authorList>
    </citation>
    <scope>NUCLEOTIDE SEQUENCE [LARGE SCALE GENOMIC DNA]</scope>
    <source>
        <strain evidence="3">cv. Khalas</strain>
    </source>
</reference>
<dbReference type="Gene3D" id="3.40.50.1110">
    <property type="entry name" value="SGNH hydrolase"/>
    <property type="match status" value="2"/>
</dbReference>
<accession>A0A8B7MX04</accession>
<name>A0A8B7MX04_PHODC</name>
<evidence type="ECO:0000256" key="1">
    <source>
        <dbReference type="ARBA" id="ARBA00008668"/>
    </source>
</evidence>
<evidence type="ECO:0000256" key="2">
    <source>
        <dbReference type="SAM" id="SignalP"/>
    </source>
</evidence>
<keyword evidence="2" id="KW-0732">Signal</keyword>
<dbReference type="KEGG" id="pda:108511800"/>
<dbReference type="InterPro" id="IPR050592">
    <property type="entry name" value="GDSL_lipolytic_enzyme"/>
</dbReference>
<dbReference type="SUPFAM" id="SSF52266">
    <property type="entry name" value="SGNH hydrolase"/>
    <property type="match status" value="2"/>
</dbReference>
<dbReference type="RefSeq" id="XP_017701673.2">
    <property type="nucleotide sequence ID" value="XM_017846184.2"/>
</dbReference>
<organism evidence="3 4">
    <name type="scientific">Phoenix dactylifera</name>
    <name type="common">Date palm</name>
    <dbReference type="NCBI Taxonomy" id="42345"/>
    <lineage>
        <taxon>Eukaryota</taxon>
        <taxon>Viridiplantae</taxon>
        <taxon>Streptophyta</taxon>
        <taxon>Embryophyta</taxon>
        <taxon>Tracheophyta</taxon>
        <taxon>Spermatophyta</taxon>
        <taxon>Magnoliopsida</taxon>
        <taxon>Liliopsida</taxon>
        <taxon>Arecaceae</taxon>
        <taxon>Coryphoideae</taxon>
        <taxon>Phoeniceae</taxon>
        <taxon>Phoenix</taxon>
    </lineage>
</organism>
<dbReference type="AlphaFoldDB" id="A0A8B7MX04"/>
<sequence>MGRSWMMGNNGFIRAPSTALTLLILLLEIIQGFAKAANRTTRPPALIVFGDSIVDPGNNNAIITPVRCNFPPYGKDFVGHKATGRFSNGKIPSDIIASLLGIKEHVPAYLGTKLDAQDLLTGVSFASGGGGYDPLTAELVQALTLDDQLNLFKEYKEKLRAIAGEKKASTIISRSLYIVVTGNDDIANTYFTSPFRRNYDLSSYIRFVVQSASSFFQKLYRLGARRIGITGLPPVGCLPSQRSLAGGIERECVTIYNQAATTLNSELQKEIQRLNHTLAGSRIVYIDMYTPLLDMIIRPFAYGFEEVKRGCCGTGILEVGFACNSYTAPLCDDVSKYLFWDVYHPTEMAYNILMRQVQQRYSSLLASPAFLALGALQHNQVAMGRSWMMGNNGFIRAPSTALTLLILLLGIIQGLAKAANRTRPPALIVFGDSIVDPGNNNAIITTVRCNFPPYGKDFVGHKATGRFSNGKIPSDILASLIGIKEYVPAYLGTKLDAQDLLTGVSFASGGGGYDPLTAQLVQALTMDDQLNLFKEYKEKLKAIAGEKKASTIISRSLYIVVTGNDDIANTYFTSPFRRNYDLSSYIRFVVQSASSFFQKLYRLGARRIGITGLPPVGCLPSQRSLAGGIERDCVTLYNQASKTLNSELQKEIQRLNHTLAGSRIVYIDMYTPLLDMIIRPFAYGFEEVKRGCCGTGIFEVTFTCNSYTAPACDDVSKYLFWDVYHPTERAYNILMRQVQQRYSSLLLN</sequence>
<dbReference type="GO" id="GO:0016788">
    <property type="term" value="F:hydrolase activity, acting on ester bonds"/>
    <property type="evidence" value="ECO:0007669"/>
    <property type="project" value="InterPro"/>
</dbReference>
<dbReference type="Proteomes" id="UP000228380">
    <property type="component" value="Chromosome 5"/>
</dbReference>
<dbReference type="PANTHER" id="PTHR45642">
    <property type="entry name" value="GDSL ESTERASE/LIPASE EXL3"/>
    <property type="match status" value="1"/>
</dbReference>
<dbReference type="CDD" id="cd01837">
    <property type="entry name" value="SGNH_plant_lipase_like"/>
    <property type="match status" value="2"/>
</dbReference>